<keyword evidence="8" id="KW-0647">Proteasome</keyword>
<comment type="similarity">
    <text evidence="3">Belongs to the proteasome inhibitor PI31 family.</text>
</comment>
<feature type="region of interest" description="Disordered" evidence="11">
    <location>
        <begin position="255"/>
        <end position="384"/>
    </location>
</feature>
<name>A0A4P9YZM3_9FUNG</name>
<evidence type="ECO:0000256" key="8">
    <source>
        <dbReference type="ARBA" id="ARBA00022942"/>
    </source>
</evidence>
<keyword evidence="15" id="KW-1185">Reference proteome</keyword>
<feature type="domain" description="PI31 proteasome regulator N-terminal" evidence="13">
    <location>
        <begin position="37"/>
        <end position="181"/>
    </location>
</feature>
<keyword evidence="9" id="KW-0007">Acetylation</keyword>
<dbReference type="PANTHER" id="PTHR13266:SF1">
    <property type="entry name" value="PROTEASOME INHIBITOR PI31 SUBUNIT"/>
    <property type="match status" value="1"/>
</dbReference>
<evidence type="ECO:0000313" key="14">
    <source>
        <dbReference type="EMBL" id="RKP25554.1"/>
    </source>
</evidence>
<evidence type="ECO:0000256" key="11">
    <source>
        <dbReference type="SAM" id="MobiDB-lite"/>
    </source>
</evidence>
<feature type="compositionally biased region" description="Gly residues" evidence="11">
    <location>
        <begin position="337"/>
        <end position="353"/>
    </location>
</feature>
<evidence type="ECO:0000256" key="2">
    <source>
        <dbReference type="ARBA" id="ARBA00004496"/>
    </source>
</evidence>
<sequence>MDSMALSQPATTKVLQTLADLLVVKASQPPGQIVGAGLRSKQELLAITVHAILVLGGFRFIAAGEQATAAASSPSTEQAASLSSGWNSESTDSWTFQYVRPDTQHTLVVKCVVLFDNLLVTGTTLETSKVATLELQADQYVDKQVVYPITTLPAPDAEDGGFGGLFTSEQRLQQLIGECMNELAIIGMDARHSEHKAGSIDVLSVQEAGSSRQPRPPSYDELYQRGDLDSSWDTAANPYNIGAADLDPLAASPMAGGPGGLRLPGRGGGSGGGGMHVGPEHPIFRPDTDMPPDHGRGAGIFGGPQPLPRGSVPPGARFDPIGPFGPDPSAPPRPGRGRGGFGGGFGGGGGGPFSGDPDNDELPPPSDNAACNNKRLLGANSSFV</sequence>
<reference evidence="15" key="1">
    <citation type="journal article" date="2018" name="Nat. Microbiol.">
        <title>Leveraging single-cell genomics to expand the fungal tree of life.</title>
        <authorList>
            <person name="Ahrendt S.R."/>
            <person name="Quandt C.A."/>
            <person name="Ciobanu D."/>
            <person name="Clum A."/>
            <person name="Salamov A."/>
            <person name="Andreopoulos B."/>
            <person name="Cheng J.F."/>
            <person name="Woyke T."/>
            <person name="Pelin A."/>
            <person name="Henrissat B."/>
            <person name="Reynolds N.K."/>
            <person name="Benny G.L."/>
            <person name="Smith M.E."/>
            <person name="James T.Y."/>
            <person name="Grigoriev I.V."/>
        </authorList>
    </citation>
    <scope>NUCLEOTIDE SEQUENCE [LARGE SCALE GENOMIC DNA]</scope>
    <source>
        <strain evidence="15">Benny S71-1</strain>
    </source>
</reference>
<evidence type="ECO:0000256" key="5">
    <source>
        <dbReference type="ARBA" id="ARBA00022490"/>
    </source>
</evidence>
<feature type="region of interest" description="Disordered" evidence="11">
    <location>
        <begin position="204"/>
        <end position="225"/>
    </location>
</feature>
<feature type="domain" description="PI31 proteasome regulator C-terminal" evidence="12">
    <location>
        <begin position="241"/>
        <end position="323"/>
    </location>
</feature>
<dbReference type="GO" id="GO:0005783">
    <property type="term" value="C:endoplasmic reticulum"/>
    <property type="evidence" value="ECO:0007669"/>
    <property type="project" value="UniProtKB-SubCell"/>
</dbReference>
<dbReference type="Proteomes" id="UP000278143">
    <property type="component" value="Unassembled WGS sequence"/>
</dbReference>
<dbReference type="Pfam" id="PF11566">
    <property type="entry name" value="PI31_Prot_N"/>
    <property type="match status" value="1"/>
</dbReference>
<evidence type="ECO:0000259" key="13">
    <source>
        <dbReference type="Pfam" id="PF11566"/>
    </source>
</evidence>
<dbReference type="PANTHER" id="PTHR13266">
    <property type="entry name" value="PROTEASOME INHIBITOR"/>
    <property type="match status" value="1"/>
</dbReference>
<evidence type="ECO:0000259" key="12">
    <source>
        <dbReference type="Pfam" id="PF08577"/>
    </source>
</evidence>
<feature type="compositionally biased region" description="Pro residues" evidence="11">
    <location>
        <begin position="323"/>
        <end position="334"/>
    </location>
</feature>
<gene>
    <name evidence="14" type="ORF">SYNPS1DRAFT_28715</name>
</gene>
<dbReference type="InterPro" id="IPR013886">
    <property type="entry name" value="PI31_Prot_C"/>
</dbReference>
<dbReference type="Pfam" id="PF08577">
    <property type="entry name" value="PI31_Prot_C"/>
    <property type="match status" value="1"/>
</dbReference>
<evidence type="ECO:0000313" key="15">
    <source>
        <dbReference type="Proteomes" id="UP000278143"/>
    </source>
</evidence>
<keyword evidence="5" id="KW-0963">Cytoplasm</keyword>
<evidence type="ECO:0000256" key="7">
    <source>
        <dbReference type="ARBA" id="ARBA00022824"/>
    </source>
</evidence>
<evidence type="ECO:0000256" key="4">
    <source>
        <dbReference type="ARBA" id="ARBA00022481"/>
    </source>
</evidence>
<keyword evidence="6" id="KW-0597">Phosphoprotein</keyword>
<comment type="function">
    <text evidence="10">Plays an important role in control of proteasome function. Inhibits the hydrolysis of protein and peptide substrates by the 20S proteasome. Also inhibits the activation of the proteasome by the proteasome regulatory proteins PA700 and PA28.</text>
</comment>
<dbReference type="Gene3D" id="3.40.1000.30">
    <property type="match status" value="1"/>
</dbReference>
<dbReference type="OrthoDB" id="68090at2759"/>
<dbReference type="InterPro" id="IPR021625">
    <property type="entry name" value="PI31_Prot_N"/>
</dbReference>
<evidence type="ECO:0000256" key="6">
    <source>
        <dbReference type="ARBA" id="ARBA00022553"/>
    </source>
</evidence>
<proteinExistence type="inferred from homology"/>
<dbReference type="GO" id="GO:0004866">
    <property type="term" value="F:endopeptidase inhibitor activity"/>
    <property type="evidence" value="ECO:0007669"/>
    <property type="project" value="InterPro"/>
</dbReference>
<dbReference type="InterPro" id="IPR045128">
    <property type="entry name" value="PI31-like"/>
</dbReference>
<dbReference type="GO" id="GO:0043161">
    <property type="term" value="P:proteasome-mediated ubiquitin-dependent protein catabolic process"/>
    <property type="evidence" value="ECO:0007669"/>
    <property type="project" value="InterPro"/>
</dbReference>
<comment type="subcellular location">
    <subcellularLocation>
        <location evidence="2">Cytoplasm</location>
    </subcellularLocation>
    <subcellularLocation>
        <location evidence="1">Endoplasmic reticulum</location>
    </subcellularLocation>
</comment>
<dbReference type="GO" id="GO:0070628">
    <property type="term" value="F:proteasome binding"/>
    <property type="evidence" value="ECO:0007669"/>
    <property type="project" value="InterPro"/>
</dbReference>
<keyword evidence="7" id="KW-0256">Endoplasmic reticulum</keyword>
<protein>
    <submittedName>
        <fullName evidence="14">Uncharacterized protein</fullName>
    </submittedName>
</protein>
<feature type="compositionally biased region" description="Basic and acidic residues" evidence="11">
    <location>
        <begin position="278"/>
        <end position="296"/>
    </location>
</feature>
<accession>A0A4P9YZM3</accession>
<feature type="compositionally biased region" description="Gly residues" evidence="11">
    <location>
        <begin position="256"/>
        <end position="276"/>
    </location>
</feature>
<evidence type="ECO:0000256" key="3">
    <source>
        <dbReference type="ARBA" id="ARBA00006405"/>
    </source>
</evidence>
<dbReference type="AlphaFoldDB" id="A0A4P9YZM3"/>
<evidence type="ECO:0000256" key="10">
    <source>
        <dbReference type="ARBA" id="ARBA00024805"/>
    </source>
</evidence>
<dbReference type="EMBL" id="KZ989704">
    <property type="protein sequence ID" value="RKP25554.1"/>
    <property type="molecule type" value="Genomic_DNA"/>
</dbReference>
<evidence type="ECO:0000256" key="9">
    <source>
        <dbReference type="ARBA" id="ARBA00022990"/>
    </source>
</evidence>
<dbReference type="GO" id="GO:0000502">
    <property type="term" value="C:proteasome complex"/>
    <property type="evidence" value="ECO:0007669"/>
    <property type="project" value="UniProtKB-KW"/>
</dbReference>
<keyword evidence="4" id="KW-0488">Methylation</keyword>
<organism evidence="14 15">
    <name type="scientific">Syncephalis pseudoplumigaleata</name>
    <dbReference type="NCBI Taxonomy" id="1712513"/>
    <lineage>
        <taxon>Eukaryota</taxon>
        <taxon>Fungi</taxon>
        <taxon>Fungi incertae sedis</taxon>
        <taxon>Zoopagomycota</taxon>
        <taxon>Zoopagomycotina</taxon>
        <taxon>Zoopagomycetes</taxon>
        <taxon>Zoopagales</taxon>
        <taxon>Piptocephalidaceae</taxon>
        <taxon>Syncephalis</taxon>
    </lineage>
</organism>
<evidence type="ECO:0000256" key="1">
    <source>
        <dbReference type="ARBA" id="ARBA00004240"/>
    </source>
</evidence>